<dbReference type="NCBIfam" id="TIGR02423">
    <property type="entry name" value="protocat_alph"/>
    <property type="match status" value="1"/>
</dbReference>
<dbReference type="Proteomes" id="UP000295198">
    <property type="component" value="Unassembled WGS sequence"/>
</dbReference>
<evidence type="ECO:0000256" key="2">
    <source>
        <dbReference type="ARBA" id="ARBA00022964"/>
    </source>
</evidence>
<dbReference type="PANTHER" id="PTHR33711:SF9">
    <property type="entry name" value="PROTOCATECHUATE 3,4-DIOXYGENASE ALPHA CHAIN"/>
    <property type="match status" value="1"/>
</dbReference>
<evidence type="ECO:0000259" key="4">
    <source>
        <dbReference type="Pfam" id="PF00775"/>
    </source>
</evidence>
<dbReference type="EMBL" id="SDKM01000027">
    <property type="protein sequence ID" value="RYP84032.1"/>
    <property type="molecule type" value="Genomic_DNA"/>
</dbReference>
<keyword evidence="2 5" id="KW-0223">Dioxygenase</keyword>
<protein>
    <submittedName>
        <fullName evidence="5">Protocatechuate 3,4-dioxygenase subunit alpha</fullName>
        <ecNumber evidence="5">1.13.11.3</ecNumber>
    </submittedName>
</protein>
<evidence type="ECO:0000256" key="1">
    <source>
        <dbReference type="ARBA" id="ARBA00007825"/>
    </source>
</evidence>
<dbReference type="EC" id="1.13.11.3" evidence="5"/>
<dbReference type="InterPro" id="IPR000627">
    <property type="entry name" value="Intradiol_dOase_C"/>
</dbReference>
<comment type="caution">
    <text evidence="5">The sequence shown here is derived from an EMBL/GenBank/DDBJ whole genome shotgun (WGS) entry which is preliminary data.</text>
</comment>
<feature type="domain" description="Intradiol ring-cleavage dioxygenases" evidence="4">
    <location>
        <begin position="35"/>
        <end position="140"/>
    </location>
</feature>
<dbReference type="GO" id="GO:0018578">
    <property type="term" value="F:protocatechuate 3,4-dioxygenase activity"/>
    <property type="evidence" value="ECO:0007669"/>
    <property type="project" value="UniProtKB-EC"/>
</dbReference>
<evidence type="ECO:0000313" key="5">
    <source>
        <dbReference type="EMBL" id="RYP84032.1"/>
    </source>
</evidence>
<organism evidence="5 6">
    <name type="scientific">Nocardioides guangzhouensis</name>
    <dbReference type="NCBI Taxonomy" id="2497878"/>
    <lineage>
        <taxon>Bacteria</taxon>
        <taxon>Bacillati</taxon>
        <taxon>Actinomycetota</taxon>
        <taxon>Actinomycetes</taxon>
        <taxon>Propionibacteriales</taxon>
        <taxon>Nocardioidaceae</taxon>
        <taxon>Nocardioides</taxon>
    </lineage>
</organism>
<dbReference type="InterPro" id="IPR050770">
    <property type="entry name" value="Intradiol_RC_Dioxygenase"/>
</dbReference>
<keyword evidence="6" id="KW-1185">Reference proteome</keyword>
<keyword evidence="3 5" id="KW-0560">Oxidoreductase</keyword>
<dbReference type="RefSeq" id="WP_134719371.1">
    <property type="nucleotide sequence ID" value="NZ_SDKM01000027.1"/>
</dbReference>
<dbReference type="OrthoDB" id="9805815at2"/>
<evidence type="ECO:0000256" key="3">
    <source>
        <dbReference type="ARBA" id="ARBA00023002"/>
    </source>
</evidence>
<name>A0A4Q4Z8B3_9ACTN</name>
<accession>A0A4Q4Z8B3</accession>
<dbReference type="PANTHER" id="PTHR33711">
    <property type="entry name" value="DIOXYGENASE, PUTATIVE (AFU_ORTHOLOGUE AFUA_2G02910)-RELATED"/>
    <property type="match status" value="1"/>
</dbReference>
<dbReference type="AlphaFoldDB" id="A0A4Q4Z8B3"/>
<dbReference type="SUPFAM" id="SSF49482">
    <property type="entry name" value="Aromatic compound dioxygenase"/>
    <property type="match status" value="1"/>
</dbReference>
<gene>
    <name evidence="5" type="primary">pcaG</name>
    <name evidence="5" type="ORF">EKO23_17285</name>
</gene>
<proteinExistence type="inferred from homology"/>
<dbReference type="Gene3D" id="2.60.130.10">
    <property type="entry name" value="Aromatic compound dioxygenase"/>
    <property type="match status" value="1"/>
</dbReference>
<evidence type="ECO:0000313" key="6">
    <source>
        <dbReference type="Proteomes" id="UP000295198"/>
    </source>
</evidence>
<dbReference type="Pfam" id="PF00775">
    <property type="entry name" value="Dioxygenase_C"/>
    <property type="match status" value="1"/>
</dbReference>
<reference evidence="5 6" key="1">
    <citation type="submission" date="2019-01" db="EMBL/GenBank/DDBJ databases">
        <title>Nocardioides guangzhouensis sp. nov., an actinobacterium isolated from soil.</title>
        <authorList>
            <person name="Fu Y."/>
            <person name="Cai Y."/>
            <person name="Lin Z."/>
            <person name="Chen P."/>
        </authorList>
    </citation>
    <scope>NUCLEOTIDE SEQUENCE [LARGE SCALE GENOMIC DNA]</scope>
    <source>
        <strain evidence="5 6">130</strain>
    </source>
</reference>
<dbReference type="InterPro" id="IPR015889">
    <property type="entry name" value="Intradiol_dOase_core"/>
</dbReference>
<comment type="similarity">
    <text evidence="1">Belongs to the intradiol ring-cleavage dioxygenase family.</text>
</comment>
<sequence>MPETVRDLTATPGQTIGPFFHYALPFDLDRELVPIGSPGSVRLHGRVYDGAGQPVPDALLEIRQADGSGDVPRVEGSLRRPGGDFTGWGRSSTDRTGRYWFSTVEPAPTGEGAAAFFTVTVFARGLLNRLFTRIYLPGDDAVLAADRLLAGLDDERRHSMVAEREPDGSLRFDVHLQGDRETVFLRYPGHEG</sequence>
<dbReference type="InterPro" id="IPR012786">
    <property type="entry name" value="Protocat_dOase_a"/>
</dbReference>
<dbReference type="GO" id="GO:0008199">
    <property type="term" value="F:ferric iron binding"/>
    <property type="evidence" value="ECO:0007669"/>
    <property type="project" value="InterPro"/>
</dbReference>